<evidence type="ECO:0000313" key="11">
    <source>
        <dbReference type="EMBL" id="SDW15392.1"/>
    </source>
</evidence>
<keyword evidence="3" id="KW-0479">Metal-binding</keyword>
<name>A0A1H2R7G3_9BACL</name>
<dbReference type="Proteomes" id="UP000182589">
    <property type="component" value="Unassembled WGS sequence"/>
</dbReference>
<sequence length="222" mass="26099">METIFTAHLALKFHDRWNETTPASRQLAADEATELFKAYEPRVTLRGSYVTQAFRADTDVFLWMYAHNPVDLQNLQLDLRRSKLGRATNIPWSFVGMTHPAEFNPDHIPSFLQGIPPKAYLCFYPYIRTAEWYLLPSDQRGAMLKEHGEAGREFPEILTNGVYNFGLGDYEWLLSFETDDLTHMVHVMRRMRETQARRYTKHEWPFIVGRYYPLVDALQKYV</sequence>
<evidence type="ECO:0000256" key="5">
    <source>
        <dbReference type="ARBA" id="ARBA00023444"/>
    </source>
</evidence>
<dbReference type="InterPro" id="IPR010644">
    <property type="entry name" value="ChdC/CLD"/>
</dbReference>
<organism evidence="11 12">
    <name type="scientific">Alicyclobacillus hesperidum</name>
    <dbReference type="NCBI Taxonomy" id="89784"/>
    <lineage>
        <taxon>Bacteria</taxon>
        <taxon>Bacillati</taxon>
        <taxon>Bacillota</taxon>
        <taxon>Bacilli</taxon>
        <taxon>Bacillales</taxon>
        <taxon>Alicyclobacillaceae</taxon>
        <taxon>Alicyclobacillus</taxon>
    </lineage>
</organism>
<gene>
    <name evidence="11" type="ORF">SAMN04489725_102199</name>
</gene>
<evidence type="ECO:0000256" key="2">
    <source>
        <dbReference type="ARBA" id="ARBA00022617"/>
    </source>
</evidence>
<dbReference type="GO" id="GO:0046872">
    <property type="term" value="F:metal ion binding"/>
    <property type="evidence" value="ECO:0007669"/>
    <property type="project" value="UniProtKB-KW"/>
</dbReference>
<dbReference type="EMBL" id="FNOJ01000002">
    <property type="protein sequence ID" value="SDW15392.1"/>
    <property type="molecule type" value="Genomic_DNA"/>
</dbReference>
<evidence type="ECO:0000256" key="6">
    <source>
        <dbReference type="ARBA" id="ARBA00029882"/>
    </source>
</evidence>
<dbReference type="PANTHER" id="PTHR36843">
    <property type="entry name" value="HEME-DEPENDENT PEROXIDASE YWFI-RELATED"/>
    <property type="match status" value="1"/>
</dbReference>
<comment type="cofactor">
    <cofactor evidence="9">
        <name>Fe-coproporphyrin III</name>
        <dbReference type="ChEBI" id="CHEBI:68438"/>
    </cofactor>
</comment>
<evidence type="ECO:0000256" key="7">
    <source>
        <dbReference type="ARBA" id="ARBA00030236"/>
    </source>
</evidence>
<accession>A0A1H2R7G3</accession>
<dbReference type="PANTHER" id="PTHR36843:SF1">
    <property type="entry name" value="COPROHEME DECARBOXYLASE"/>
    <property type="match status" value="1"/>
</dbReference>
<dbReference type="InterPro" id="IPR011008">
    <property type="entry name" value="Dimeric_a/b-barrel"/>
</dbReference>
<keyword evidence="2" id="KW-0349">Heme</keyword>
<comment type="pathway">
    <text evidence="5">Porphyrin-containing compound metabolism.</text>
</comment>
<evidence type="ECO:0000256" key="1">
    <source>
        <dbReference type="ARBA" id="ARBA00014413"/>
    </source>
</evidence>
<dbReference type="GO" id="GO:0016491">
    <property type="term" value="F:oxidoreductase activity"/>
    <property type="evidence" value="ECO:0007669"/>
    <property type="project" value="InterPro"/>
</dbReference>
<evidence type="ECO:0000256" key="4">
    <source>
        <dbReference type="ARBA" id="ARBA00023004"/>
    </source>
</evidence>
<dbReference type="EC" id="1.3.98.5" evidence="10"/>
<evidence type="ECO:0000256" key="8">
    <source>
        <dbReference type="ARBA" id="ARBA00049896"/>
    </source>
</evidence>
<evidence type="ECO:0000313" key="12">
    <source>
        <dbReference type="Proteomes" id="UP000182589"/>
    </source>
</evidence>
<protein>
    <recommendedName>
        <fullName evidence="1">Coproheme decarboxylase</fullName>
        <ecNumber evidence="10">1.3.98.5</ecNumber>
    </recommendedName>
    <alternativeName>
        <fullName evidence="6">Coproheme III oxidative decarboxylase</fullName>
    </alternativeName>
    <alternativeName>
        <fullName evidence="7">Hydrogen peroxide-dependent heme synthase</fullName>
    </alternativeName>
</protein>
<dbReference type="RefSeq" id="WP_006448254.1">
    <property type="nucleotide sequence ID" value="NZ_FNOJ01000002.1"/>
</dbReference>
<reference evidence="12" key="1">
    <citation type="submission" date="2016-10" db="EMBL/GenBank/DDBJ databases">
        <authorList>
            <person name="Varghese N."/>
        </authorList>
    </citation>
    <scope>NUCLEOTIDE SEQUENCE [LARGE SCALE GENOMIC DNA]</scope>
    <source>
        <strain evidence="12">DSM 12489</strain>
    </source>
</reference>
<evidence type="ECO:0000256" key="9">
    <source>
        <dbReference type="ARBA" id="ARBA00049935"/>
    </source>
</evidence>
<keyword evidence="12" id="KW-1185">Reference proteome</keyword>
<comment type="catalytic activity">
    <reaction evidence="8">
        <text>Fe-coproporphyrin III + 2 H2O2 + 2 H(+) = heme b + 2 CO2 + 4 H2O</text>
        <dbReference type="Rhea" id="RHEA:56516"/>
        <dbReference type="ChEBI" id="CHEBI:15377"/>
        <dbReference type="ChEBI" id="CHEBI:15378"/>
        <dbReference type="ChEBI" id="CHEBI:16240"/>
        <dbReference type="ChEBI" id="CHEBI:16526"/>
        <dbReference type="ChEBI" id="CHEBI:60344"/>
        <dbReference type="ChEBI" id="CHEBI:68438"/>
        <dbReference type="EC" id="1.3.98.5"/>
    </reaction>
    <physiologicalReaction direction="left-to-right" evidence="8">
        <dbReference type="Rhea" id="RHEA:56517"/>
    </physiologicalReaction>
</comment>
<dbReference type="STRING" id="89784.SAMN04489725_102199"/>
<evidence type="ECO:0000256" key="3">
    <source>
        <dbReference type="ARBA" id="ARBA00022723"/>
    </source>
</evidence>
<dbReference type="SUPFAM" id="SSF54909">
    <property type="entry name" value="Dimeric alpha+beta barrel"/>
    <property type="match status" value="1"/>
</dbReference>
<keyword evidence="4" id="KW-0408">Iron</keyword>
<evidence type="ECO:0000256" key="10">
    <source>
        <dbReference type="ARBA" id="ARBA00050019"/>
    </source>
</evidence>
<dbReference type="AlphaFoldDB" id="A0A1H2R7G3"/>
<dbReference type="Gene3D" id="3.30.70.1030">
    <property type="entry name" value="Apc35880, domain 1"/>
    <property type="match status" value="2"/>
</dbReference>
<proteinExistence type="predicted"/>
<dbReference type="GO" id="GO:0020037">
    <property type="term" value="F:heme binding"/>
    <property type="evidence" value="ECO:0007669"/>
    <property type="project" value="InterPro"/>
</dbReference>
<dbReference type="Pfam" id="PF06778">
    <property type="entry name" value="Chlor_dismutase"/>
    <property type="match status" value="1"/>
</dbReference>